<dbReference type="InterPro" id="IPR009057">
    <property type="entry name" value="Homeodomain-like_sf"/>
</dbReference>
<dbReference type="Pfam" id="PF01965">
    <property type="entry name" value="DJ-1_PfpI"/>
    <property type="match status" value="1"/>
</dbReference>
<dbReference type="EMBL" id="JBHSKJ010000002">
    <property type="protein sequence ID" value="MFC5143829.1"/>
    <property type="molecule type" value="Genomic_DNA"/>
</dbReference>
<dbReference type="PANTHER" id="PTHR43130:SF11">
    <property type="entry name" value="TRANSCRIPTIONAL REGULATORY PROTEIN"/>
    <property type="match status" value="1"/>
</dbReference>
<protein>
    <submittedName>
        <fullName evidence="4">GlxA family transcriptional regulator</fullName>
    </submittedName>
</protein>
<dbReference type="Proteomes" id="UP001596222">
    <property type="component" value="Unassembled WGS sequence"/>
</dbReference>
<dbReference type="SMART" id="SM00342">
    <property type="entry name" value="HTH_ARAC"/>
    <property type="match status" value="1"/>
</dbReference>
<reference evidence="5" key="1">
    <citation type="journal article" date="2019" name="Int. J. Syst. Evol. Microbiol.">
        <title>The Global Catalogue of Microorganisms (GCM) 10K type strain sequencing project: providing services to taxonomists for standard genome sequencing and annotation.</title>
        <authorList>
            <consortium name="The Broad Institute Genomics Platform"/>
            <consortium name="The Broad Institute Genome Sequencing Center for Infectious Disease"/>
            <person name="Wu L."/>
            <person name="Ma J."/>
        </authorList>
    </citation>
    <scope>NUCLEOTIDE SEQUENCE [LARGE SCALE GENOMIC DNA]</scope>
    <source>
        <strain evidence="5">CGMCC 4.1641</strain>
    </source>
</reference>
<feature type="domain" description="HTH araC/xylS-type" evidence="3">
    <location>
        <begin position="222"/>
        <end position="320"/>
    </location>
</feature>
<keyword evidence="5" id="KW-1185">Reference proteome</keyword>
<evidence type="ECO:0000313" key="5">
    <source>
        <dbReference type="Proteomes" id="UP001596222"/>
    </source>
</evidence>
<accession>A0ABV9ZTI2</accession>
<dbReference type="SUPFAM" id="SSF46689">
    <property type="entry name" value="Homeodomain-like"/>
    <property type="match status" value="2"/>
</dbReference>
<dbReference type="PROSITE" id="PS01124">
    <property type="entry name" value="HTH_ARAC_FAMILY_2"/>
    <property type="match status" value="1"/>
</dbReference>
<keyword evidence="2" id="KW-0804">Transcription</keyword>
<dbReference type="Gene3D" id="3.40.50.880">
    <property type="match status" value="1"/>
</dbReference>
<keyword evidence="1" id="KW-0805">Transcription regulation</keyword>
<gene>
    <name evidence="4" type="ORF">ACFPP6_03880</name>
</gene>
<dbReference type="SUPFAM" id="SSF52317">
    <property type="entry name" value="Class I glutamine amidotransferase-like"/>
    <property type="match status" value="1"/>
</dbReference>
<evidence type="ECO:0000259" key="3">
    <source>
        <dbReference type="PROSITE" id="PS01124"/>
    </source>
</evidence>
<sequence>MKISVLVVDGVFDSGLASVLDVLHTAGELRHEVPQPPPPWDVACVSPYGTTVRTAAGHRVDAVAPDAAAVPDVLVVPGAGPRQAGPLAEWVASPDREPERELVRQARATRTALAAACTGTFLLAESGVLDGQPATTTWWLAPGFRQRYPKVLLDETRMLAHAPGVTTAGAATAHLDLALSLVRDRSPALAELTARYLLIDTRPAQAGYAVPSHLARTDPLVAGYERWVREHLEQPLRIADVARGLGVSERTLQRAVDRVLGMSPLRFAQRIRLEQAAHLLRTTGLPTDAVARRVGYENATTLTTLLRERLGTTPGRLRREAGRPVGSV</sequence>
<dbReference type="InterPro" id="IPR052158">
    <property type="entry name" value="INH-QAR"/>
</dbReference>
<dbReference type="RefSeq" id="WP_382037217.1">
    <property type="nucleotide sequence ID" value="NZ_JBHSKJ010000002.1"/>
</dbReference>
<proteinExistence type="predicted"/>
<dbReference type="InterPro" id="IPR029062">
    <property type="entry name" value="Class_I_gatase-like"/>
</dbReference>
<comment type="caution">
    <text evidence="4">The sequence shown here is derived from an EMBL/GenBank/DDBJ whole genome shotgun (WGS) entry which is preliminary data.</text>
</comment>
<dbReference type="InterPro" id="IPR002818">
    <property type="entry name" value="DJ-1/PfpI"/>
</dbReference>
<organism evidence="4 5">
    <name type="scientific">Streptomyces aureoversilis</name>
    <dbReference type="NCBI Taxonomy" id="67277"/>
    <lineage>
        <taxon>Bacteria</taxon>
        <taxon>Bacillati</taxon>
        <taxon>Actinomycetota</taxon>
        <taxon>Actinomycetes</taxon>
        <taxon>Kitasatosporales</taxon>
        <taxon>Streptomycetaceae</taxon>
        <taxon>Streptomyces</taxon>
    </lineage>
</organism>
<dbReference type="Pfam" id="PF12833">
    <property type="entry name" value="HTH_18"/>
    <property type="match status" value="1"/>
</dbReference>
<evidence type="ECO:0000256" key="1">
    <source>
        <dbReference type="ARBA" id="ARBA00023015"/>
    </source>
</evidence>
<dbReference type="PANTHER" id="PTHR43130">
    <property type="entry name" value="ARAC-FAMILY TRANSCRIPTIONAL REGULATOR"/>
    <property type="match status" value="1"/>
</dbReference>
<dbReference type="InterPro" id="IPR018060">
    <property type="entry name" value="HTH_AraC"/>
</dbReference>
<name>A0ABV9ZTI2_9ACTN</name>
<evidence type="ECO:0000313" key="4">
    <source>
        <dbReference type="EMBL" id="MFC5143829.1"/>
    </source>
</evidence>
<evidence type="ECO:0000256" key="2">
    <source>
        <dbReference type="ARBA" id="ARBA00023163"/>
    </source>
</evidence>
<dbReference type="Gene3D" id="1.10.10.60">
    <property type="entry name" value="Homeodomain-like"/>
    <property type="match status" value="1"/>
</dbReference>